<reference evidence="2" key="1">
    <citation type="submission" date="2023-07" db="EMBL/GenBank/DDBJ databases">
        <title>The genome sequence of Rhodocytophaga aerolata KACC 12507.</title>
        <authorList>
            <person name="Zhang X."/>
        </authorList>
    </citation>
    <scope>NUCLEOTIDE SEQUENCE</scope>
    <source>
        <strain evidence="2">KACC 12507</strain>
    </source>
</reference>
<dbReference type="EMBL" id="JAUKPO010000020">
    <property type="protein sequence ID" value="MDO1449577.1"/>
    <property type="molecule type" value="Genomic_DNA"/>
</dbReference>
<evidence type="ECO:0000256" key="1">
    <source>
        <dbReference type="SAM" id="Phobius"/>
    </source>
</evidence>
<proteinExistence type="predicted"/>
<dbReference type="RefSeq" id="WP_302040381.1">
    <property type="nucleotide sequence ID" value="NZ_JAUKPO010000020.1"/>
</dbReference>
<name>A0ABT8RFT3_9BACT</name>
<evidence type="ECO:0000313" key="2">
    <source>
        <dbReference type="EMBL" id="MDO1449577.1"/>
    </source>
</evidence>
<gene>
    <name evidence="2" type="ORF">Q0590_25090</name>
</gene>
<accession>A0ABT8RFT3</accession>
<sequence length="66" mass="7082">MSPQNSTPQKQSFSTILNNVLGSDGIKTDVQVKIADDLYYKLVAALVVAFLICTVINVIIKSVAKG</sequence>
<evidence type="ECO:0000313" key="3">
    <source>
        <dbReference type="Proteomes" id="UP001168528"/>
    </source>
</evidence>
<keyword evidence="1" id="KW-0812">Transmembrane</keyword>
<protein>
    <submittedName>
        <fullName evidence="2">Uncharacterized protein</fullName>
    </submittedName>
</protein>
<feature type="transmembrane region" description="Helical" evidence="1">
    <location>
        <begin position="38"/>
        <end position="60"/>
    </location>
</feature>
<keyword evidence="1" id="KW-0472">Membrane</keyword>
<keyword evidence="1" id="KW-1133">Transmembrane helix</keyword>
<comment type="caution">
    <text evidence="2">The sequence shown here is derived from an EMBL/GenBank/DDBJ whole genome shotgun (WGS) entry which is preliminary data.</text>
</comment>
<organism evidence="2 3">
    <name type="scientific">Rhodocytophaga aerolata</name>
    <dbReference type="NCBI Taxonomy" id="455078"/>
    <lineage>
        <taxon>Bacteria</taxon>
        <taxon>Pseudomonadati</taxon>
        <taxon>Bacteroidota</taxon>
        <taxon>Cytophagia</taxon>
        <taxon>Cytophagales</taxon>
        <taxon>Rhodocytophagaceae</taxon>
        <taxon>Rhodocytophaga</taxon>
    </lineage>
</organism>
<keyword evidence="3" id="KW-1185">Reference proteome</keyword>
<dbReference type="Proteomes" id="UP001168528">
    <property type="component" value="Unassembled WGS sequence"/>
</dbReference>